<organism evidence="1 2">
    <name type="scientific">Pichia sorbitophila (strain ATCC MYA-4447 / BCRC 22081 / CBS 7064 / NBRC 10061 / NRRL Y-12695)</name>
    <name type="common">Hybrid yeast</name>
    <dbReference type="NCBI Taxonomy" id="559304"/>
    <lineage>
        <taxon>Eukaryota</taxon>
        <taxon>Fungi</taxon>
        <taxon>Dikarya</taxon>
        <taxon>Ascomycota</taxon>
        <taxon>Saccharomycotina</taxon>
        <taxon>Pichiomycetes</taxon>
        <taxon>Debaryomycetaceae</taxon>
        <taxon>Millerozyma</taxon>
    </lineage>
</organism>
<accession>G8Y393</accession>
<dbReference type="AlphaFoldDB" id="G8Y393"/>
<proteinExistence type="predicted"/>
<dbReference type="HOGENOM" id="CLU_2210947_0_0_1"/>
<dbReference type="InParanoid" id="G8Y393"/>
<dbReference type="Proteomes" id="UP000005222">
    <property type="component" value="Chromosome M"/>
</dbReference>
<keyword evidence="2" id="KW-1185">Reference proteome</keyword>
<evidence type="ECO:0000313" key="2">
    <source>
        <dbReference type="Proteomes" id="UP000005222"/>
    </source>
</evidence>
<reference evidence="1 2" key="1">
    <citation type="journal article" date="2012" name="G3 (Bethesda)">
        <title>Pichia sorbitophila, an interspecies yeast hybrid reveals early steps of genome resolution following polyploidization.</title>
        <authorList>
            <person name="Leh Louis V."/>
            <person name="Despons L."/>
            <person name="Friedrich A."/>
            <person name="Martin T."/>
            <person name="Durrens P."/>
            <person name="Casaregola S."/>
            <person name="Neuveglise C."/>
            <person name="Fairhead C."/>
            <person name="Marck C."/>
            <person name="Cruz J.A."/>
            <person name="Straub M.L."/>
            <person name="Kugler V."/>
            <person name="Sacerdot C."/>
            <person name="Uzunov Z."/>
            <person name="Thierry A."/>
            <person name="Weiss S."/>
            <person name="Bleykasten C."/>
            <person name="De Montigny J."/>
            <person name="Jacques N."/>
            <person name="Jung P."/>
            <person name="Lemaire M."/>
            <person name="Mallet S."/>
            <person name="Morel G."/>
            <person name="Richard G.F."/>
            <person name="Sarkar A."/>
            <person name="Savel G."/>
            <person name="Schacherer J."/>
            <person name="Seret M.L."/>
            <person name="Talla E."/>
            <person name="Samson G."/>
            <person name="Jubin C."/>
            <person name="Poulain J."/>
            <person name="Vacherie B."/>
            <person name="Barbe V."/>
            <person name="Pelletier E."/>
            <person name="Sherman D.J."/>
            <person name="Westhof E."/>
            <person name="Weissenbach J."/>
            <person name="Baret P.V."/>
            <person name="Wincker P."/>
            <person name="Gaillardin C."/>
            <person name="Dujon B."/>
            <person name="Souciet J.L."/>
        </authorList>
    </citation>
    <scope>NUCLEOTIDE SEQUENCE [LARGE SCALE GENOMIC DNA]</scope>
    <source>
        <strain evidence="2">ATCC MYA-4447 / BCRC 22081 / CBS 7064 / NBRC 10061 / NRRL Y-12695</strain>
    </source>
</reference>
<evidence type="ECO:0000313" key="1">
    <source>
        <dbReference type="EMBL" id="CCE86254.1"/>
    </source>
</evidence>
<dbReference type="EMBL" id="FO082047">
    <property type="protein sequence ID" value="CCE86254.1"/>
    <property type="molecule type" value="Genomic_DNA"/>
</dbReference>
<name>G8Y393_PICSO</name>
<gene>
    <name evidence="1" type="primary">Piso0_005921</name>
    <name evidence="1" type="ORF">GNLVRS01_PISO0M25048g</name>
</gene>
<protein>
    <submittedName>
        <fullName evidence="1">Piso0_005921 protein</fullName>
    </submittedName>
</protein>
<sequence>MGADTITGIMMDVPTHQTTNSHMYAHLVPVVTSLHFSYGLRISGGFRKKLYLISLSLIWNIWTLNERTCYSLVGWTLKISTLSDRNMEKSACDITIYSQMTLLLELT</sequence>